<dbReference type="PANTHER" id="PTHR45996:SF3">
    <property type="entry name" value="CREB-H TRANSCRIPTION FACTOR HOMOLOG LET-607"/>
    <property type="match status" value="1"/>
</dbReference>
<keyword evidence="3" id="KW-0804">Transcription</keyword>
<feature type="region of interest" description="Disordered" evidence="6">
    <location>
        <begin position="139"/>
        <end position="159"/>
    </location>
</feature>
<dbReference type="GO" id="GO:0000978">
    <property type="term" value="F:RNA polymerase II cis-regulatory region sequence-specific DNA binding"/>
    <property type="evidence" value="ECO:0007669"/>
    <property type="project" value="TreeGrafter"/>
</dbReference>
<dbReference type="STRING" id="29170.A0A368FG65"/>
<evidence type="ECO:0000313" key="7">
    <source>
        <dbReference type="EMBL" id="RCN29860.1"/>
    </source>
</evidence>
<reference evidence="7 8" key="1">
    <citation type="submission" date="2014-10" db="EMBL/GenBank/DDBJ databases">
        <title>Draft genome of the hookworm Ancylostoma caninum.</title>
        <authorList>
            <person name="Mitreva M."/>
        </authorList>
    </citation>
    <scope>NUCLEOTIDE SEQUENCE [LARGE SCALE GENOMIC DNA]</scope>
    <source>
        <strain evidence="7 8">Baltimore</strain>
    </source>
</reference>
<evidence type="ECO:0000256" key="6">
    <source>
        <dbReference type="SAM" id="MobiDB-lite"/>
    </source>
</evidence>
<evidence type="ECO:0000313" key="8">
    <source>
        <dbReference type="Proteomes" id="UP000252519"/>
    </source>
</evidence>
<accession>A0A368FG65</accession>
<evidence type="ECO:0000256" key="5">
    <source>
        <dbReference type="SAM" id="Coils"/>
    </source>
</evidence>
<dbReference type="PANTHER" id="PTHR45996">
    <property type="entry name" value="AGAP001464-PB"/>
    <property type="match status" value="1"/>
</dbReference>
<evidence type="ECO:0000256" key="3">
    <source>
        <dbReference type="ARBA" id="ARBA00023163"/>
    </source>
</evidence>
<sequence>MNNSLQDYIEQLEDRVADCSQENQELKAQVELLTRQHQSVLSQLRKLQAALGQSTRRGAQAGTCLAVLLLSVCLLVAPHLNPLQTKQKAVESEEAARAASRQPHNLSLQEVSRRAPTQVRSRTLMEYVSNGAQCPQMPEAPVAAEPPAAPAKPAKQDGPGLVKRRTFASAAPAPNSGGGINYLQVSPRSSVVFLLVSGHCQYTLSFASQTYLLIFIQCLISDSLSRFF</sequence>
<keyword evidence="2" id="KW-0238">DNA-binding</keyword>
<feature type="region of interest" description="Disordered" evidence="6">
    <location>
        <begin position="91"/>
        <end position="115"/>
    </location>
</feature>
<dbReference type="EMBL" id="JOJR01001751">
    <property type="protein sequence ID" value="RCN29860.1"/>
    <property type="molecule type" value="Genomic_DNA"/>
</dbReference>
<protein>
    <submittedName>
        <fullName evidence="7">Uncharacterized protein</fullName>
    </submittedName>
</protein>
<dbReference type="Proteomes" id="UP000252519">
    <property type="component" value="Unassembled WGS sequence"/>
</dbReference>
<proteinExistence type="predicted"/>
<dbReference type="OrthoDB" id="674948at2759"/>
<organism evidence="7 8">
    <name type="scientific">Ancylostoma caninum</name>
    <name type="common">Dog hookworm</name>
    <dbReference type="NCBI Taxonomy" id="29170"/>
    <lineage>
        <taxon>Eukaryota</taxon>
        <taxon>Metazoa</taxon>
        <taxon>Ecdysozoa</taxon>
        <taxon>Nematoda</taxon>
        <taxon>Chromadorea</taxon>
        <taxon>Rhabditida</taxon>
        <taxon>Rhabditina</taxon>
        <taxon>Rhabditomorpha</taxon>
        <taxon>Strongyloidea</taxon>
        <taxon>Ancylostomatidae</taxon>
        <taxon>Ancylostomatinae</taxon>
        <taxon>Ancylostoma</taxon>
    </lineage>
</organism>
<dbReference type="GO" id="GO:0000981">
    <property type="term" value="F:DNA-binding transcription factor activity, RNA polymerase II-specific"/>
    <property type="evidence" value="ECO:0007669"/>
    <property type="project" value="TreeGrafter"/>
</dbReference>
<keyword evidence="5" id="KW-0175">Coiled coil</keyword>
<keyword evidence="1" id="KW-0805">Transcription regulation</keyword>
<evidence type="ECO:0000256" key="4">
    <source>
        <dbReference type="ARBA" id="ARBA00023242"/>
    </source>
</evidence>
<dbReference type="GO" id="GO:0005634">
    <property type="term" value="C:nucleus"/>
    <property type="evidence" value="ECO:0007669"/>
    <property type="project" value="TreeGrafter"/>
</dbReference>
<gene>
    <name evidence="7" type="ORF">ANCCAN_24377</name>
</gene>
<feature type="coiled-coil region" evidence="5">
    <location>
        <begin position="2"/>
        <end position="50"/>
    </location>
</feature>
<evidence type="ECO:0000256" key="1">
    <source>
        <dbReference type="ARBA" id="ARBA00023015"/>
    </source>
</evidence>
<keyword evidence="8" id="KW-1185">Reference proteome</keyword>
<evidence type="ECO:0000256" key="2">
    <source>
        <dbReference type="ARBA" id="ARBA00023125"/>
    </source>
</evidence>
<dbReference type="InterPro" id="IPR051381">
    <property type="entry name" value="CREB_ATF_subfamily"/>
</dbReference>
<comment type="caution">
    <text evidence="7">The sequence shown here is derived from an EMBL/GenBank/DDBJ whole genome shotgun (WGS) entry which is preliminary data.</text>
</comment>
<name>A0A368FG65_ANCCA</name>
<keyword evidence="4" id="KW-0539">Nucleus</keyword>
<dbReference type="AlphaFoldDB" id="A0A368FG65"/>